<proteinExistence type="predicted"/>
<accession>E2AZM6</accession>
<organism evidence="2">
    <name type="scientific">Camponotus floridanus</name>
    <name type="common">Florida carpenter ant</name>
    <dbReference type="NCBI Taxonomy" id="104421"/>
    <lineage>
        <taxon>Eukaryota</taxon>
        <taxon>Metazoa</taxon>
        <taxon>Ecdysozoa</taxon>
        <taxon>Arthropoda</taxon>
        <taxon>Hexapoda</taxon>
        <taxon>Insecta</taxon>
        <taxon>Pterygota</taxon>
        <taxon>Neoptera</taxon>
        <taxon>Endopterygota</taxon>
        <taxon>Hymenoptera</taxon>
        <taxon>Apocrita</taxon>
        <taxon>Aculeata</taxon>
        <taxon>Formicoidea</taxon>
        <taxon>Formicidae</taxon>
        <taxon>Formicinae</taxon>
        <taxon>Camponotus</taxon>
    </lineage>
</organism>
<dbReference type="EMBL" id="GL444265">
    <property type="protein sequence ID" value="EFN61113.1"/>
    <property type="molecule type" value="Genomic_DNA"/>
</dbReference>
<gene>
    <name evidence="1" type="ORF">EAG_08630</name>
</gene>
<sequence length="46" mass="5024">MSEREKFETLGVEMLSGIQERTILISESLRHGGSGVAWYGNGLNIG</sequence>
<name>E2AZM6_CAMFO</name>
<dbReference type="AlphaFoldDB" id="E2AZM6"/>
<evidence type="ECO:0000313" key="1">
    <source>
        <dbReference type="EMBL" id="EFN61113.1"/>
    </source>
</evidence>
<dbReference type="InParanoid" id="E2AZM6"/>
<evidence type="ECO:0000313" key="2">
    <source>
        <dbReference type="Proteomes" id="UP000000311"/>
    </source>
</evidence>
<keyword evidence="2" id="KW-1185">Reference proteome</keyword>
<dbReference type="Proteomes" id="UP000000311">
    <property type="component" value="Unassembled WGS sequence"/>
</dbReference>
<reference evidence="1 2" key="1">
    <citation type="journal article" date="2010" name="Science">
        <title>Genomic comparison of the ants Camponotus floridanus and Harpegnathos saltator.</title>
        <authorList>
            <person name="Bonasio R."/>
            <person name="Zhang G."/>
            <person name="Ye C."/>
            <person name="Mutti N.S."/>
            <person name="Fang X."/>
            <person name="Qin N."/>
            <person name="Donahue G."/>
            <person name="Yang P."/>
            <person name="Li Q."/>
            <person name="Li C."/>
            <person name="Zhang P."/>
            <person name="Huang Z."/>
            <person name="Berger S.L."/>
            <person name="Reinberg D."/>
            <person name="Wang J."/>
            <person name="Liebig J."/>
        </authorList>
    </citation>
    <scope>NUCLEOTIDE SEQUENCE [LARGE SCALE GENOMIC DNA]</scope>
    <source>
        <strain evidence="2">C129</strain>
    </source>
</reference>
<protein>
    <submittedName>
        <fullName evidence="1">Uncharacterized protein</fullName>
    </submittedName>
</protein>